<evidence type="ECO:0000313" key="3">
    <source>
        <dbReference type="Proteomes" id="UP000218323"/>
    </source>
</evidence>
<dbReference type="Gene3D" id="1.25.40.20">
    <property type="entry name" value="Ankyrin repeat-containing domain"/>
    <property type="match status" value="2"/>
</dbReference>
<evidence type="ECO:0000313" key="2">
    <source>
        <dbReference type="EMBL" id="PCG14048.1"/>
    </source>
</evidence>
<comment type="caution">
    <text evidence="2">The sequence shown here is derived from an EMBL/GenBank/DDBJ whole genome shotgun (WGS) entry which is preliminary data.</text>
</comment>
<dbReference type="PROSITE" id="PS50088">
    <property type="entry name" value="ANK_REPEAT"/>
    <property type="match status" value="1"/>
</dbReference>
<accession>A0A2A4I7D6</accession>
<reference evidence="2 3" key="1">
    <citation type="submission" date="2017-09" db="EMBL/GenBank/DDBJ databases">
        <title>Sphingomonas adhaesiva DSM 7418, whole genome shotgun sequence.</title>
        <authorList>
            <person name="Feng G."/>
            <person name="Zhu H."/>
        </authorList>
    </citation>
    <scope>NUCLEOTIDE SEQUENCE [LARGE SCALE GENOMIC DNA]</scope>
    <source>
        <strain evidence="2 3">DSM 7418</strain>
    </source>
</reference>
<dbReference type="SUPFAM" id="SSF48403">
    <property type="entry name" value="Ankyrin repeat"/>
    <property type="match status" value="1"/>
</dbReference>
<organism evidence="2 3">
    <name type="scientific">Sphingomonas adhaesiva</name>
    <dbReference type="NCBI Taxonomy" id="28212"/>
    <lineage>
        <taxon>Bacteria</taxon>
        <taxon>Pseudomonadati</taxon>
        <taxon>Pseudomonadota</taxon>
        <taxon>Alphaproteobacteria</taxon>
        <taxon>Sphingomonadales</taxon>
        <taxon>Sphingomonadaceae</taxon>
        <taxon>Sphingomonas</taxon>
    </lineage>
</organism>
<dbReference type="RefSeq" id="WP_066711136.1">
    <property type="nucleotide sequence ID" value="NZ_JBHIWA010000014.1"/>
</dbReference>
<dbReference type="InterPro" id="IPR051616">
    <property type="entry name" value="Cul2-RING_E3_ligase_SR"/>
</dbReference>
<dbReference type="AlphaFoldDB" id="A0A2A4I7D6"/>
<protein>
    <submittedName>
        <fullName evidence="2">Ankyrin repeat domain-containing protein</fullName>
    </submittedName>
</protein>
<evidence type="ECO:0000256" key="1">
    <source>
        <dbReference type="PROSITE-ProRule" id="PRU00023"/>
    </source>
</evidence>
<keyword evidence="1" id="KW-0040">ANK repeat</keyword>
<name>A0A2A4I7D6_9SPHN</name>
<proteinExistence type="predicted"/>
<sequence>MDGIATDRFVAGADLPDARALREAPGLGASGRDLIDAVLAADVPRVRFLMERDPALARTAADGRSLAEVAVATGDATLLREILSHGVDPNGAGDDGAPLILALHATGPELAHVLLAEHGAAPAPAGGVLEPVRAAIALESAAGVRMLLDHGLDPNVRDTLDRRPLHVALDMERFAIAELLLAAGADPFAIDAGGANLASSLAMPMVTDAPEEEAARARLAAGLARLGWPKPAPTPREVLALAADGRWPPR</sequence>
<dbReference type="PANTHER" id="PTHR46224:SF64">
    <property type="entry name" value="IQ MOTIF AND ANKYRIN REPEAT DOMAIN-CONTAINING PROTEIN 1"/>
    <property type="match status" value="1"/>
</dbReference>
<dbReference type="InterPro" id="IPR036770">
    <property type="entry name" value="Ankyrin_rpt-contain_sf"/>
</dbReference>
<dbReference type="SMART" id="SM00248">
    <property type="entry name" value="ANK"/>
    <property type="match status" value="3"/>
</dbReference>
<dbReference type="PANTHER" id="PTHR46224">
    <property type="entry name" value="ANKYRIN REPEAT FAMILY PROTEIN"/>
    <property type="match status" value="1"/>
</dbReference>
<keyword evidence="3" id="KW-1185">Reference proteome</keyword>
<dbReference type="Pfam" id="PF13637">
    <property type="entry name" value="Ank_4"/>
    <property type="match status" value="1"/>
</dbReference>
<feature type="repeat" description="ANK" evidence="1">
    <location>
        <begin position="160"/>
        <end position="192"/>
    </location>
</feature>
<dbReference type="EMBL" id="NWVC01000005">
    <property type="protein sequence ID" value="PCG14048.1"/>
    <property type="molecule type" value="Genomic_DNA"/>
</dbReference>
<dbReference type="Proteomes" id="UP000218323">
    <property type="component" value="Unassembled WGS sequence"/>
</dbReference>
<dbReference type="InterPro" id="IPR002110">
    <property type="entry name" value="Ankyrin_rpt"/>
</dbReference>
<gene>
    <name evidence="2" type="ORF">COA07_12145</name>
</gene>